<feature type="domain" description="Pre-mRNA-splicing factor 3" evidence="8">
    <location>
        <begin position="168"/>
        <end position="378"/>
    </location>
</feature>
<dbReference type="EMBL" id="CAJFCJ010000006">
    <property type="protein sequence ID" value="CAD5115389.1"/>
    <property type="molecule type" value="Genomic_DNA"/>
</dbReference>
<dbReference type="PANTHER" id="PTHR14212:SF0">
    <property type="entry name" value="U4_U6 SMALL NUCLEAR RIBONUCLEOPROTEIN PRP3"/>
    <property type="match status" value="1"/>
</dbReference>
<evidence type="ECO:0000256" key="5">
    <source>
        <dbReference type="SAM" id="Coils"/>
    </source>
</evidence>
<evidence type="ECO:0000259" key="8">
    <source>
        <dbReference type="Pfam" id="PF08572"/>
    </source>
</evidence>
<feature type="coiled-coil region" evidence="5">
    <location>
        <begin position="193"/>
        <end position="220"/>
    </location>
</feature>
<evidence type="ECO:0000313" key="9">
    <source>
        <dbReference type="EMBL" id="CAD5115389.1"/>
    </source>
</evidence>
<feature type="domain" description="Small nuclear ribonucleoprotein Prp3 C-terminal" evidence="7">
    <location>
        <begin position="401"/>
        <end position="518"/>
    </location>
</feature>
<feature type="region of interest" description="Disordered" evidence="6">
    <location>
        <begin position="1"/>
        <end position="34"/>
    </location>
</feature>
<evidence type="ECO:0000256" key="6">
    <source>
        <dbReference type="SAM" id="MobiDB-lite"/>
    </source>
</evidence>
<proteinExistence type="predicted"/>
<evidence type="ECO:0000256" key="4">
    <source>
        <dbReference type="ARBA" id="ARBA00023242"/>
    </source>
</evidence>
<keyword evidence="4" id="KW-0539">Nucleus</keyword>
<protein>
    <submittedName>
        <fullName evidence="9">DgyrCDS4368</fullName>
    </submittedName>
</protein>
<comment type="caution">
    <text evidence="9">The sequence shown here is derived from an EMBL/GenBank/DDBJ whole genome shotgun (WGS) entry which is preliminary data.</text>
</comment>
<comment type="subcellular location">
    <subcellularLocation>
        <location evidence="1">Nucleus</location>
    </subcellularLocation>
</comment>
<evidence type="ECO:0000256" key="2">
    <source>
        <dbReference type="ARBA" id="ARBA00022664"/>
    </source>
</evidence>
<feature type="region of interest" description="Disordered" evidence="6">
    <location>
        <begin position="142"/>
        <end position="168"/>
    </location>
</feature>
<sequence>MSFNQTEPGSKRLKMEAAVPNPEKRLPTEPPAGIPMQLDPYRIKEMMAQAKQQIAQRKSQLNINNLNTGQNKQSTRATELQAKIAEKMNALVNSGDIVLNTRPSTKLILDAEGRTIDLNTGALVQLNQAAPTVKANIRVNKKKEVPEDRKKKAFSPSPAPSPLPTEAKFTDPRLAIKPANRIKRSFKFHEQGKFVKEAQKARAKAQLERLQSDISQTAQKTGIASAAKLAVIQPRVVQSTAVPDIEWWDSLVIQKEEYPESLDDLSINDTLTRLVEHPIQAEPPTAPLEETPIKLFLTTKERRKLRRQTRMEAQKELQEKVRLGLLPPPEPKVRLANLMRVLGTEAVQDPTKVEAHVRAQMAKRVRQHEENNAARKLTPDQRRDKKIRKLQEDTSLGVQVAIYRVKKLNNPAHKFKVETNARQYMMTGIVLLHHECNVVIVEGGPKQQNKYKRLMLHRIKWSQDEDEEEEKRNGCRLVWEGTSTNRNFGDVTFKLCSTENVARETLKKKGVEYYWDLAYSGAVLEQTTT</sequence>
<dbReference type="Pfam" id="PF06544">
    <property type="entry name" value="Prp3_C"/>
    <property type="match status" value="1"/>
</dbReference>
<reference evidence="9 10" key="1">
    <citation type="submission" date="2020-08" db="EMBL/GenBank/DDBJ databases">
        <authorList>
            <person name="Hejnol A."/>
        </authorList>
    </citation>
    <scope>NUCLEOTIDE SEQUENCE [LARGE SCALE GENOMIC DNA]</scope>
</reference>
<dbReference type="InterPro" id="IPR027104">
    <property type="entry name" value="Prp3"/>
</dbReference>
<dbReference type="Proteomes" id="UP000549394">
    <property type="component" value="Unassembled WGS sequence"/>
</dbReference>
<evidence type="ECO:0000256" key="3">
    <source>
        <dbReference type="ARBA" id="ARBA00023187"/>
    </source>
</evidence>
<name>A0A7I8VHD0_9ANNE</name>
<organism evidence="9 10">
    <name type="scientific">Dimorphilus gyrociliatus</name>
    <dbReference type="NCBI Taxonomy" id="2664684"/>
    <lineage>
        <taxon>Eukaryota</taxon>
        <taxon>Metazoa</taxon>
        <taxon>Spiralia</taxon>
        <taxon>Lophotrochozoa</taxon>
        <taxon>Annelida</taxon>
        <taxon>Polychaeta</taxon>
        <taxon>Polychaeta incertae sedis</taxon>
        <taxon>Dinophilidae</taxon>
        <taxon>Dimorphilus</taxon>
    </lineage>
</organism>
<gene>
    <name evidence="9" type="ORF">DGYR_LOCUS4136</name>
</gene>
<evidence type="ECO:0000259" key="7">
    <source>
        <dbReference type="Pfam" id="PF06544"/>
    </source>
</evidence>
<dbReference type="Pfam" id="PF08572">
    <property type="entry name" value="PRP3"/>
    <property type="match status" value="1"/>
</dbReference>
<keyword evidence="3" id="KW-0508">mRNA splicing</keyword>
<accession>A0A7I8VHD0</accession>
<evidence type="ECO:0000256" key="1">
    <source>
        <dbReference type="ARBA" id="ARBA00004123"/>
    </source>
</evidence>
<dbReference type="InterPro" id="IPR010541">
    <property type="entry name" value="Prp3_C"/>
</dbReference>
<keyword evidence="5" id="KW-0175">Coiled coil</keyword>
<dbReference type="PANTHER" id="PTHR14212">
    <property type="entry name" value="U4/U6-ASSOCIATED RNA SPLICING FACTOR-RELATED"/>
    <property type="match status" value="1"/>
</dbReference>
<dbReference type="GO" id="GO:0000398">
    <property type="term" value="P:mRNA splicing, via spliceosome"/>
    <property type="evidence" value="ECO:0007669"/>
    <property type="project" value="InterPro"/>
</dbReference>
<dbReference type="AlphaFoldDB" id="A0A7I8VHD0"/>
<dbReference type="OrthoDB" id="10264544at2759"/>
<dbReference type="CDD" id="cd24162">
    <property type="entry name" value="Prp3_C"/>
    <property type="match status" value="1"/>
</dbReference>
<keyword evidence="2" id="KW-0507">mRNA processing</keyword>
<dbReference type="InterPro" id="IPR013881">
    <property type="entry name" value="Pre-mRNA_splic_Prp3_dom"/>
</dbReference>
<evidence type="ECO:0000313" key="10">
    <source>
        <dbReference type="Proteomes" id="UP000549394"/>
    </source>
</evidence>
<keyword evidence="10" id="KW-1185">Reference proteome</keyword>
<dbReference type="GO" id="GO:0046540">
    <property type="term" value="C:U4/U6 x U5 tri-snRNP complex"/>
    <property type="evidence" value="ECO:0007669"/>
    <property type="project" value="InterPro"/>
</dbReference>